<dbReference type="STRING" id="1051890.A0A3N4LLJ0"/>
<dbReference type="OrthoDB" id="188186at2759"/>
<dbReference type="GO" id="GO:0035861">
    <property type="term" value="C:site of double-strand break"/>
    <property type="evidence" value="ECO:0007669"/>
    <property type="project" value="TreeGrafter"/>
</dbReference>
<dbReference type="GO" id="GO:0000724">
    <property type="term" value="P:double-strand break repair via homologous recombination"/>
    <property type="evidence" value="ECO:0007669"/>
    <property type="project" value="TreeGrafter"/>
</dbReference>
<dbReference type="FunFam" id="2.40.50.140:FF:000271">
    <property type="entry name" value="Similar to ssDNA binding protein Ssb3"/>
    <property type="match status" value="1"/>
</dbReference>
<dbReference type="PANTHER" id="PTHR15114">
    <property type="entry name" value="REPLICATION PROTEIN A3"/>
    <property type="match status" value="1"/>
</dbReference>
<name>A0A3N4LLJ0_9PEZI</name>
<evidence type="ECO:0000313" key="4">
    <source>
        <dbReference type="EMBL" id="RPB23793.1"/>
    </source>
</evidence>
<dbReference type="EMBL" id="ML121544">
    <property type="protein sequence ID" value="RPB23793.1"/>
    <property type="molecule type" value="Genomic_DNA"/>
</dbReference>
<accession>A0A3N4LLJ0</accession>
<proteinExistence type="inferred from homology"/>
<dbReference type="CDD" id="cd04479">
    <property type="entry name" value="RPA3"/>
    <property type="match status" value="1"/>
</dbReference>
<dbReference type="GO" id="GO:0003697">
    <property type="term" value="F:single-stranded DNA binding"/>
    <property type="evidence" value="ECO:0007669"/>
    <property type="project" value="TreeGrafter"/>
</dbReference>
<dbReference type="InterPro" id="IPR012340">
    <property type="entry name" value="NA-bd_OB-fold"/>
</dbReference>
<dbReference type="GO" id="GO:0006298">
    <property type="term" value="P:mismatch repair"/>
    <property type="evidence" value="ECO:0007669"/>
    <property type="project" value="TreeGrafter"/>
</dbReference>
<evidence type="ECO:0000256" key="1">
    <source>
        <dbReference type="ARBA" id="ARBA00004123"/>
    </source>
</evidence>
<dbReference type="GO" id="GO:0003684">
    <property type="term" value="F:damaged DNA binding"/>
    <property type="evidence" value="ECO:0007669"/>
    <property type="project" value="TreeGrafter"/>
</dbReference>
<evidence type="ECO:0000313" key="5">
    <source>
        <dbReference type="Proteomes" id="UP000267821"/>
    </source>
</evidence>
<dbReference type="GO" id="GO:0006260">
    <property type="term" value="P:DNA replication"/>
    <property type="evidence" value="ECO:0007669"/>
    <property type="project" value="InterPro"/>
</dbReference>
<dbReference type="AlphaFoldDB" id="A0A3N4LLJ0"/>
<dbReference type="InterPro" id="IPR013970">
    <property type="entry name" value="Rfa2"/>
</dbReference>
<sequence length="106" mass="12016">MSTEQTPRVNSSLLERFVGQTVRLVGKVIQLRGETATVDSTGNVLVHMNKDTHWSIGNFVEVVARVQQDLSLKTLMSVDLGMDVDMNAVEYVVEVNHRYREIFYDS</sequence>
<comment type="subcellular location">
    <subcellularLocation>
        <location evidence="1">Nucleus</location>
    </subcellularLocation>
</comment>
<dbReference type="SUPFAM" id="SSF50249">
    <property type="entry name" value="Nucleic acid-binding proteins"/>
    <property type="match status" value="1"/>
</dbReference>
<dbReference type="PANTHER" id="PTHR15114:SF1">
    <property type="entry name" value="REPLICATION PROTEIN A 14 KDA SUBUNIT"/>
    <property type="match status" value="1"/>
</dbReference>
<reference evidence="4 5" key="1">
    <citation type="journal article" date="2018" name="Nat. Ecol. Evol.">
        <title>Pezizomycetes genomes reveal the molecular basis of ectomycorrhizal truffle lifestyle.</title>
        <authorList>
            <person name="Murat C."/>
            <person name="Payen T."/>
            <person name="Noel B."/>
            <person name="Kuo A."/>
            <person name="Morin E."/>
            <person name="Chen J."/>
            <person name="Kohler A."/>
            <person name="Krizsan K."/>
            <person name="Balestrini R."/>
            <person name="Da Silva C."/>
            <person name="Montanini B."/>
            <person name="Hainaut M."/>
            <person name="Levati E."/>
            <person name="Barry K.W."/>
            <person name="Belfiori B."/>
            <person name="Cichocki N."/>
            <person name="Clum A."/>
            <person name="Dockter R.B."/>
            <person name="Fauchery L."/>
            <person name="Guy J."/>
            <person name="Iotti M."/>
            <person name="Le Tacon F."/>
            <person name="Lindquist E.A."/>
            <person name="Lipzen A."/>
            <person name="Malagnac F."/>
            <person name="Mello A."/>
            <person name="Molinier V."/>
            <person name="Miyauchi S."/>
            <person name="Poulain J."/>
            <person name="Riccioni C."/>
            <person name="Rubini A."/>
            <person name="Sitrit Y."/>
            <person name="Splivallo R."/>
            <person name="Traeger S."/>
            <person name="Wang M."/>
            <person name="Zifcakova L."/>
            <person name="Wipf D."/>
            <person name="Zambonelli A."/>
            <person name="Paolocci F."/>
            <person name="Nowrousian M."/>
            <person name="Ottonello S."/>
            <person name="Baldrian P."/>
            <person name="Spatafora J.W."/>
            <person name="Henrissat B."/>
            <person name="Nagy L.G."/>
            <person name="Aury J.M."/>
            <person name="Wincker P."/>
            <person name="Grigoriev I.V."/>
            <person name="Bonfante P."/>
            <person name="Martin F.M."/>
        </authorList>
    </citation>
    <scope>NUCLEOTIDE SEQUENCE [LARGE SCALE GENOMIC DNA]</scope>
    <source>
        <strain evidence="4 5">ATCC MYA-4762</strain>
    </source>
</reference>
<protein>
    <submittedName>
        <fullName evidence="4">Replication factor A protein 3</fullName>
    </submittedName>
</protein>
<evidence type="ECO:0000256" key="2">
    <source>
        <dbReference type="ARBA" id="ARBA00009761"/>
    </source>
</evidence>
<dbReference type="GO" id="GO:0006284">
    <property type="term" value="P:base-excision repair"/>
    <property type="evidence" value="ECO:0007669"/>
    <property type="project" value="TreeGrafter"/>
</dbReference>
<evidence type="ECO:0000256" key="3">
    <source>
        <dbReference type="ARBA" id="ARBA00023242"/>
    </source>
</evidence>
<keyword evidence="3" id="KW-0539">Nucleus</keyword>
<dbReference type="GO" id="GO:0006289">
    <property type="term" value="P:nucleotide-excision repair"/>
    <property type="evidence" value="ECO:0007669"/>
    <property type="project" value="TreeGrafter"/>
</dbReference>
<comment type="similarity">
    <text evidence="2">Belongs to the replication factor A protein 3 family.</text>
</comment>
<dbReference type="GO" id="GO:0005662">
    <property type="term" value="C:DNA replication factor A complex"/>
    <property type="evidence" value="ECO:0007669"/>
    <property type="project" value="TreeGrafter"/>
</dbReference>
<organism evidence="4 5">
    <name type="scientific">Terfezia boudieri ATCC MYA-4762</name>
    <dbReference type="NCBI Taxonomy" id="1051890"/>
    <lineage>
        <taxon>Eukaryota</taxon>
        <taxon>Fungi</taxon>
        <taxon>Dikarya</taxon>
        <taxon>Ascomycota</taxon>
        <taxon>Pezizomycotina</taxon>
        <taxon>Pezizomycetes</taxon>
        <taxon>Pezizales</taxon>
        <taxon>Pezizaceae</taxon>
        <taxon>Terfezia</taxon>
    </lineage>
</organism>
<dbReference type="Proteomes" id="UP000267821">
    <property type="component" value="Unassembled WGS sequence"/>
</dbReference>
<dbReference type="Gene3D" id="2.40.50.140">
    <property type="entry name" value="Nucleic acid-binding proteins"/>
    <property type="match status" value="1"/>
</dbReference>
<dbReference type="Pfam" id="PF08661">
    <property type="entry name" value="Rep_fac-A_3"/>
    <property type="match status" value="1"/>
</dbReference>
<keyword evidence="5" id="KW-1185">Reference proteome</keyword>
<dbReference type="InParanoid" id="A0A3N4LLJ0"/>
<gene>
    <name evidence="4" type="ORF">L211DRAFT_824922</name>
</gene>